<gene>
    <name evidence="1" type="ORF">L2E82_45692</name>
</gene>
<name>A0ACB8ZUN2_CICIN</name>
<proteinExistence type="predicted"/>
<evidence type="ECO:0000313" key="1">
    <source>
        <dbReference type="EMBL" id="KAI3701049.1"/>
    </source>
</evidence>
<reference evidence="1 2" key="2">
    <citation type="journal article" date="2022" name="Mol. Ecol. Resour.">
        <title>The genomes of chicory, endive, great burdock and yacon provide insights into Asteraceae paleo-polyploidization history and plant inulin production.</title>
        <authorList>
            <person name="Fan W."/>
            <person name="Wang S."/>
            <person name="Wang H."/>
            <person name="Wang A."/>
            <person name="Jiang F."/>
            <person name="Liu H."/>
            <person name="Zhao H."/>
            <person name="Xu D."/>
            <person name="Zhang Y."/>
        </authorList>
    </citation>
    <scope>NUCLEOTIDE SEQUENCE [LARGE SCALE GENOMIC DNA]</scope>
    <source>
        <strain evidence="2">cv. Punajuju</strain>
        <tissue evidence="1">Leaves</tissue>
    </source>
</reference>
<reference evidence="2" key="1">
    <citation type="journal article" date="2022" name="Mol. Ecol. Resour.">
        <title>The genomes of chicory, endive, great burdock and yacon provide insights into Asteraceae palaeo-polyploidization history and plant inulin production.</title>
        <authorList>
            <person name="Fan W."/>
            <person name="Wang S."/>
            <person name="Wang H."/>
            <person name="Wang A."/>
            <person name="Jiang F."/>
            <person name="Liu H."/>
            <person name="Zhao H."/>
            <person name="Xu D."/>
            <person name="Zhang Y."/>
        </authorList>
    </citation>
    <scope>NUCLEOTIDE SEQUENCE [LARGE SCALE GENOMIC DNA]</scope>
    <source>
        <strain evidence="2">cv. Punajuju</strain>
    </source>
</reference>
<organism evidence="1 2">
    <name type="scientific">Cichorium intybus</name>
    <name type="common">Chicory</name>
    <dbReference type="NCBI Taxonomy" id="13427"/>
    <lineage>
        <taxon>Eukaryota</taxon>
        <taxon>Viridiplantae</taxon>
        <taxon>Streptophyta</taxon>
        <taxon>Embryophyta</taxon>
        <taxon>Tracheophyta</taxon>
        <taxon>Spermatophyta</taxon>
        <taxon>Magnoliopsida</taxon>
        <taxon>eudicotyledons</taxon>
        <taxon>Gunneridae</taxon>
        <taxon>Pentapetalae</taxon>
        <taxon>asterids</taxon>
        <taxon>campanulids</taxon>
        <taxon>Asterales</taxon>
        <taxon>Asteraceae</taxon>
        <taxon>Cichorioideae</taxon>
        <taxon>Cichorieae</taxon>
        <taxon>Cichoriinae</taxon>
        <taxon>Cichorium</taxon>
    </lineage>
</organism>
<dbReference type="Proteomes" id="UP001055811">
    <property type="component" value="Linkage Group LG08"/>
</dbReference>
<accession>A0ACB8ZUN2</accession>
<evidence type="ECO:0000313" key="2">
    <source>
        <dbReference type="Proteomes" id="UP001055811"/>
    </source>
</evidence>
<dbReference type="EMBL" id="CM042016">
    <property type="protein sequence ID" value="KAI3701049.1"/>
    <property type="molecule type" value="Genomic_DNA"/>
</dbReference>
<comment type="caution">
    <text evidence="1">The sequence shown here is derived from an EMBL/GenBank/DDBJ whole genome shotgun (WGS) entry which is preliminary data.</text>
</comment>
<protein>
    <submittedName>
        <fullName evidence="1">Uncharacterized protein</fullName>
    </submittedName>
</protein>
<keyword evidence="2" id="KW-1185">Reference proteome</keyword>
<sequence>MANIGDDNNNLQGTPISSNPSPNPKPDDNNNNPITPVTGGELSGSSPSPEDFIRSVASKLASQPLQYSEPDVWGVLTAISEKARRRRQGLNMLLTNDEHLIGRVVTDTRFEILSNQISSRHCKIYRKKVATEDAEGQSRLFNCGFLRDTSTNGTYLNWQKLTKNSPEQKLQHGDIISFAAPPQHPLAYAYVFREVLNPTTAPDSLPLKRKADELGSETKRQRGIGIGASEGPISLDDFRSLQRSNTELRKQLEDQVATIDQLRSENRAAIELHEVEKKNLKESISNSYQDELKEVRKLLEEKQKELIEVNKINSEQKSAMVDLNERLNASMQSCTEANEIMRSQNATISELKILLDEERDQRKEDREKADANLTSSIQRVKTEAQEELKRVSDASLRRENEQQEIINKLQESEKERCSLVETLRSKLEDTREKLVGSDNKVRQLESQLSQEQHDSSISKKKVQELENETSRLRKELESEKAAREEAWAKVSALELEINSAMRDLEYEKRKLKAARERIMLRETQLRAFYSTTEEISLLFAKQQEQLKSMQRTLEDEENYDNITLDINPNTNNHHNHANSLQNKQPLTPSQCSGGGKAADFTTAAKKPDNDHPETSSDEQSMTEKHECDARNQETCEETQEAEFGTFDTAAKGGFGSDIEGFNTAPIGTETQGLDQNLDLNKVADDTMVVDDENETERVKIDNLQNRVVEDDTEAGDTIRTGDLLASEVAGSWACSTAPSCHGENESPGSGGGGGGGGGGLNDSVVAESQTGVGRNHEREAITNMIGIVAPEMKGEFGGVVESDGEKAVVSNSDTEDCTEDEGGESEPLDEGHKTVDGIDGDDDDDDDEATQQDSG</sequence>